<feature type="domain" description="APS kinase" evidence="2">
    <location>
        <begin position="5"/>
        <end position="42"/>
    </location>
</feature>
<dbReference type="Pfam" id="PF01583">
    <property type="entry name" value="APS_kinase"/>
    <property type="match status" value="1"/>
</dbReference>
<organism evidence="3 4">
    <name type="scientific">Mycolicibacterium wolinskyi</name>
    <dbReference type="NCBI Taxonomy" id="59750"/>
    <lineage>
        <taxon>Bacteria</taxon>
        <taxon>Bacillati</taxon>
        <taxon>Actinomycetota</taxon>
        <taxon>Actinomycetes</taxon>
        <taxon>Mycobacteriales</taxon>
        <taxon>Mycobacteriaceae</taxon>
        <taxon>Mycolicibacterium</taxon>
    </lineage>
</organism>
<name>A0A1X2FJD4_9MYCO</name>
<dbReference type="EMBL" id="LQQA01000006">
    <property type="protein sequence ID" value="ORX18079.1"/>
    <property type="molecule type" value="Genomic_DNA"/>
</dbReference>
<dbReference type="InterPro" id="IPR027417">
    <property type="entry name" value="P-loop_NTPase"/>
</dbReference>
<accession>A0A1X2FJD4</accession>
<evidence type="ECO:0000313" key="4">
    <source>
        <dbReference type="Proteomes" id="UP000193964"/>
    </source>
</evidence>
<evidence type="ECO:0000259" key="2">
    <source>
        <dbReference type="Pfam" id="PF01583"/>
    </source>
</evidence>
<proteinExistence type="predicted"/>
<dbReference type="SUPFAM" id="SSF52540">
    <property type="entry name" value="P-loop containing nucleoside triphosphate hydrolases"/>
    <property type="match status" value="1"/>
</dbReference>
<dbReference type="Proteomes" id="UP000193964">
    <property type="component" value="Unassembled WGS sequence"/>
</dbReference>
<dbReference type="OrthoDB" id="7889077at2"/>
<evidence type="ECO:0000256" key="1">
    <source>
        <dbReference type="ARBA" id="ARBA00022679"/>
    </source>
</evidence>
<dbReference type="Gene3D" id="3.40.50.300">
    <property type="entry name" value="P-loop containing nucleotide triphosphate hydrolases"/>
    <property type="match status" value="1"/>
</dbReference>
<reference evidence="3 4" key="1">
    <citation type="submission" date="2016-01" db="EMBL/GenBank/DDBJ databases">
        <title>The new phylogeny of the genus Mycobacterium.</title>
        <authorList>
            <person name="Tarcisio F."/>
            <person name="Conor M."/>
            <person name="Antonella G."/>
            <person name="Elisabetta G."/>
            <person name="Giulia F.S."/>
            <person name="Sara T."/>
            <person name="Anna F."/>
            <person name="Clotilde B."/>
            <person name="Roberto B."/>
            <person name="Veronica D.S."/>
            <person name="Fabio R."/>
            <person name="Monica P."/>
            <person name="Olivier J."/>
            <person name="Enrico T."/>
            <person name="Nicola S."/>
        </authorList>
    </citation>
    <scope>NUCLEOTIDE SEQUENCE [LARGE SCALE GENOMIC DNA]</scope>
    <source>
        <strain evidence="3 4">ATCC 700010</strain>
    </source>
</reference>
<sequence length="169" mass="18288">MVSEAVFIGGRSGSGKTSVGFEVHAELSAAGIAHCLIDGDFLDMAYPAPQEHNLAERNLAAMWQNYRELGYHRMIYTNTASVLPEEIKRLSAAIGGNPRITAVLLTCTDATARKRLSQREIGSALDRHLTSSKEMSARLRAGADAAHHIATDDRTVAEIAADIIRISGW</sequence>
<comment type="caution">
    <text evidence="3">The sequence shown here is derived from an EMBL/GenBank/DDBJ whole genome shotgun (WGS) entry which is preliminary data.</text>
</comment>
<dbReference type="InterPro" id="IPR059117">
    <property type="entry name" value="APS_kinase_dom"/>
</dbReference>
<dbReference type="AlphaFoldDB" id="A0A1X2FJD4"/>
<protein>
    <recommendedName>
        <fullName evidence="2">APS kinase domain-containing protein</fullName>
    </recommendedName>
</protein>
<dbReference type="RefSeq" id="WP_085143372.1">
    <property type="nucleotide sequence ID" value="NZ_JACKUA010000046.1"/>
</dbReference>
<evidence type="ECO:0000313" key="3">
    <source>
        <dbReference type="EMBL" id="ORX18079.1"/>
    </source>
</evidence>
<keyword evidence="1" id="KW-0808">Transferase</keyword>
<gene>
    <name evidence="3" type="ORF">AWC31_16940</name>
</gene>